<evidence type="ECO:0000313" key="6">
    <source>
        <dbReference type="EMBL" id="NML66142.1"/>
    </source>
</evidence>
<comment type="caution">
    <text evidence="6">The sequence shown here is derived from an EMBL/GenBank/DDBJ whole genome shotgun (WGS) entry which is preliminary data.</text>
</comment>
<proteinExistence type="inferred from homology"/>
<dbReference type="Gene3D" id="1.10.4040.10">
    <property type="entry name" value="Penicillinase repressor domain"/>
    <property type="match status" value="1"/>
</dbReference>
<evidence type="ECO:0000256" key="2">
    <source>
        <dbReference type="ARBA" id="ARBA00023015"/>
    </source>
</evidence>
<name>A0A7Y0AF26_9BACT</name>
<dbReference type="SUPFAM" id="SSF46785">
    <property type="entry name" value="Winged helix' DNA-binding domain"/>
    <property type="match status" value="1"/>
</dbReference>
<keyword evidence="3" id="KW-0238">DNA-binding</keyword>
<dbReference type="Proteomes" id="UP000559626">
    <property type="component" value="Unassembled WGS sequence"/>
</dbReference>
<dbReference type="GO" id="GO:0045892">
    <property type="term" value="P:negative regulation of DNA-templated transcription"/>
    <property type="evidence" value="ECO:0007669"/>
    <property type="project" value="InterPro"/>
</dbReference>
<keyword evidence="7" id="KW-1185">Reference proteome</keyword>
<sequence length="144" mass="15939">MQPPFPELTRAEEQVMQILWRLGPSAVKDVLAALPAPQPALTTVSTIVRILEQKGFVGYEPVGRGYRYYPLVAQDDYRRFSLRKLLRGYFGGSFSQLVSFFAQDENLDAAQLDALLRAAQEGAAPDSPADDTPDDSPNPPLSER</sequence>
<feature type="region of interest" description="Disordered" evidence="5">
    <location>
        <begin position="120"/>
        <end position="144"/>
    </location>
</feature>
<keyword evidence="2" id="KW-0805">Transcription regulation</keyword>
<dbReference type="EMBL" id="JABBGH010000002">
    <property type="protein sequence ID" value="NML66142.1"/>
    <property type="molecule type" value="Genomic_DNA"/>
</dbReference>
<dbReference type="Pfam" id="PF03965">
    <property type="entry name" value="Penicillinase_R"/>
    <property type="match status" value="1"/>
</dbReference>
<evidence type="ECO:0000256" key="4">
    <source>
        <dbReference type="ARBA" id="ARBA00023163"/>
    </source>
</evidence>
<dbReference type="RefSeq" id="WP_169531806.1">
    <property type="nucleotide sequence ID" value="NZ_JABBGH010000002.1"/>
</dbReference>
<reference evidence="6 7" key="1">
    <citation type="submission" date="2020-04" db="EMBL/GenBank/DDBJ databases">
        <title>Hymenobacter polaris sp. nov., isolated from Arctic soil.</title>
        <authorList>
            <person name="Dahal R.H."/>
        </authorList>
    </citation>
    <scope>NUCLEOTIDE SEQUENCE [LARGE SCALE GENOMIC DNA]</scope>
    <source>
        <strain evidence="6 7">RP-2-7</strain>
    </source>
</reference>
<dbReference type="AlphaFoldDB" id="A0A7Y0AF26"/>
<gene>
    <name evidence="6" type="ORF">HHL22_13095</name>
</gene>
<dbReference type="Gene3D" id="1.10.10.10">
    <property type="entry name" value="Winged helix-like DNA-binding domain superfamily/Winged helix DNA-binding domain"/>
    <property type="match status" value="1"/>
</dbReference>
<dbReference type="InterPro" id="IPR005650">
    <property type="entry name" value="BlaI_family"/>
</dbReference>
<evidence type="ECO:0000313" key="7">
    <source>
        <dbReference type="Proteomes" id="UP000559626"/>
    </source>
</evidence>
<protein>
    <submittedName>
        <fullName evidence="6">BlaI/MecI/CopY family transcriptional regulator</fullName>
    </submittedName>
</protein>
<organism evidence="6 7">
    <name type="scientific">Hymenobacter polaris</name>
    <dbReference type="NCBI Taxonomy" id="2682546"/>
    <lineage>
        <taxon>Bacteria</taxon>
        <taxon>Pseudomonadati</taxon>
        <taxon>Bacteroidota</taxon>
        <taxon>Cytophagia</taxon>
        <taxon>Cytophagales</taxon>
        <taxon>Hymenobacteraceae</taxon>
        <taxon>Hymenobacter</taxon>
    </lineage>
</organism>
<evidence type="ECO:0000256" key="5">
    <source>
        <dbReference type="SAM" id="MobiDB-lite"/>
    </source>
</evidence>
<dbReference type="GO" id="GO:0003677">
    <property type="term" value="F:DNA binding"/>
    <property type="evidence" value="ECO:0007669"/>
    <property type="project" value="UniProtKB-KW"/>
</dbReference>
<comment type="similarity">
    <text evidence="1">Belongs to the BlaI transcriptional regulatory family.</text>
</comment>
<keyword evidence="4" id="KW-0804">Transcription</keyword>
<evidence type="ECO:0000256" key="1">
    <source>
        <dbReference type="ARBA" id="ARBA00011046"/>
    </source>
</evidence>
<dbReference type="InterPro" id="IPR036388">
    <property type="entry name" value="WH-like_DNA-bd_sf"/>
</dbReference>
<evidence type="ECO:0000256" key="3">
    <source>
        <dbReference type="ARBA" id="ARBA00023125"/>
    </source>
</evidence>
<dbReference type="InterPro" id="IPR036390">
    <property type="entry name" value="WH_DNA-bd_sf"/>
</dbReference>
<accession>A0A7Y0AF26</accession>
<dbReference type="PIRSF" id="PIRSF019455">
    <property type="entry name" value="CopR_AtkY"/>
    <property type="match status" value="1"/>
</dbReference>